<dbReference type="InterPro" id="IPR012495">
    <property type="entry name" value="TadE-like_dom"/>
</dbReference>
<dbReference type="EMBL" id="JACRSZ010000004">
    <property type="protein sequence ID" value="MBC8572552.1"/>
    <property type="molecule type" value="Genomic_DNA"/>
</dbReference>
<dbReference type="Proteomes" id="UP000657421">
    <property type="component" value="Unassembled WGS sequence"/>
</dbReference>
<evidence type="ECO:0000259" key="2">
    <source>
        <dbReference type="Pfam" id="PF07811"/>
    </source>
</evidence>
<keyword evidence="4" id="KW-1185">Reference proteome</keyword>
<evidence type="ECO:0000313" key="4">
    <source>
        <dbReference type="Proteomes" id="UP000657421"/>
    </source>
</evidence>
<proteinExistence type="predicted"/>
<reference evidence="3 4" key="1">
    <citation type="submission" date="2020-08" db="EMBL/GenBank/DDBJ databases">
        <title>Genome public.</title>
        <authorList>
            <person name="Liu C."/>
            <person name="Sun Q."/>
        </authorList>
    </citation>
    <scope>NUCLEOTIDE SEQUENCE [LARGE SCALE GENOMIC DNA]</scope>
    <source>
        <strain evidence="3 4">NSJ-46</strain>
    </source>
</reference>
<sequence>MRQKGSYTVEASLLMGVLLSILVSVIYLGFWYHDRNFLQNAAYEAACTASLRADDESYQISGAARSLTEGRLLGTTGLSAECQTTEKEASVFYRGTFRIPGMMEAFFQENQLKMKESCEISTQRPSSRIQKVRQLVKIGHHIFERNRG</sequence>
<dbReference type="RefSeq" id="WP_249307579.1">
    <property type="nucleotide sequence ID" value="NZ_JACRSZ010000004.1"/>
</dbReference>
<keyword evidence="1" id="KW-0812">Transmembrane</keyword>
<feature type="domain" description="TadE-like" evidence="2">
    <location>
        <begin position="5"/>
        <end position="46"/>
    </location>
</feature>
<evidence type="ECO:0000256" key="1">
    <source>
        <dbReference type="SAM" id="Phobius"/>
    </source>
</evidence>
<name>A0ABR7N819_9FIRM</name>
<keyword evidence="1" id="KW-0472">Membrane</keyword>
<comment type="caution">
    <text evidence="3">The sequence shown here is derived from an EMBL/GenBank/DDBJ whole genome shotgun (WGS) entry which is preliminary data.</text>
</comment>
<accession>A0ABR7N819</accession>
<organism evidence="3 4">
    <name type="scientific">Jingyaoa shaoxingensis</name>
    <dbReference type="NCBI Taxonomy" id="2763671"/>
    <lineage>
        <taxon>Bacteria</taxon>
        <taxon>Bacillati</taxon>
        <taxon>Bacillota</taxon>
        <taxon>Clostridia</taxon>
        <taxon>Lachnospirales</taxon>
        <taxon>Lachnospiraceae</taxon>
        <taxon>Jingyaoa</taxon>
    </lineage>
</organism>
<dbReference type="Pfam" id="PF07811">
    <property type="entry name" value="TadE"/>
    <property type="match status" value="1"/>
</dbReference>
<protein>
    <submittedName>
        <fullName evidence="3">Pilus assembly protein</fullName>
    </submittedName>
</protein>
<keyword evidence="1" id="KW-1133">Transmembrane helix</keyword>
<feature type="transmembrane region" description="Helical" evidence="1">
    <location>
        <begin position="12"/>
        <end position="32"/>
    </location>
</feature>
<gene>
    <name evidence="3" type="ORF">H8716_05550</name>
</gene>
<evidence type="ECO:0000313" key="3">
    <source>
        <dbReference type="EMBL" id="MBC8572552.1"/>
    </source>
</evidence>